<dbReference type="RefSeq" id="WP_128699198.1">
    <property type="nucleotide sequence ID" value="NZ_CP019384.1"/>
</dbReference>
<organism evidence="5 6">
    <name type="scientific">Velamenicoccus archaeovorus</name>
    <dbReference type="NCBI Taxonomy" id="1930593"/>
    <lineage>
        <taxon>Bacteria</taxon>
        <taxon>Pseudomonadati</taxon>
        <taxon>Candidatus Omnitrophota</taxon>
        <taxon>Candidatus Velamenicoccus</taxon>
    </lineage>
</organism>
<comment type="subcellular location">
    <subcellularLocation>
        <location evidence="1">Cell envelope</location>
    </subcellularLocation>
</comment>
<evidence type="ECO:0000259" key="4">
    <source>
        <dbReference type="Pfam" id="PF25973"/>
    </source>
</evidence>
<reference evidence="5 6" key="1">
    <citation type="submission" date="2017-01" db="EMBL/GenBank/DDBJ databases">
        <title>First insights into the biology of 'candidatus Vampirococcus archaeovorus'.</title>
        <authorList>
            <person name="Kizina J."/>
            <person name="Jordan S."/>
            <person name="Stueber K."/>
            <person name="Reinhardt R."/>
            <person name="Harder J."/>
        </authorList>
    </citation>
    <scope>NUCLEOTIDE SEQUENCE [LARGE SCALE GENOMIC DNA]</scope>
    <source>
        <strain evidence="5 6">LiM</strain>
    </source>
</reference>
<dbReference type="AlphaFoldDB" id="A0A410P319"/>
<feature type="domain" description="CzcB-like barrel-sandwich hybrid" evidence="4">
    <location>
        <begin position="63"/>
        <end position="154"/>
    </location>
</feature>
<dbReference type="GO" id="GO:0030313">
    <property type="term" value="C:cell envelope"/>
    <property type="evidence" value="ECO:0007669"/>
    <property type="project" value="UniProtKB-SubCell"/>
</dbReference>
<proteinExistence type="predicted"/>
<protein>
    <submittedName>
        <fullName evidence="5">Efflux transporter, RND family, MFP subunit</fullName>
    </submittedName>
</protein>
<dbReference type="InterPro" id="IPR058647">
    <property type="entry name" value="BSH_CzcB-like"/>
</dbReference>
<feature type="domain" description="Multidrug resistance protein MdtA-like C-terminal permuted SH3" evidence="3">
    <location>
        <begin position="239"/>
        <end position="296"/>
    </location>
</feature>
<dbReference type="Pfam" id="PF25967">
    <property type="entry name" value="RND-MFP_C"/>
    <property type="match status" value="1"/>
</dbReference>
<evidence type="ECO:0000256" key="2">
    <source>
        <dbReference type="ARBA" id="ARBA00023054"/>
    </source>
</evidence>
<evidence type="ECO:0000313" key="6">
    <source>
        <dbReference type="Proteomes" id="UP000287243"/>
    </source>
</evidence>
<dbReference type="InterPro" id="IPR058627">
    <property type="entry name" value="MdtA-like_C"/>
</dbReference>
<keyword evidence="2" id="KW-0175">Coiled coil</keyword>
<sequence length="320" mass="34813">MKNNLRKLGIGLLVVAGLVIVKMAVFRGGGAGSEEGRIVKPAVGTIHTMISTTGTVLPKNRLEIKPPVNGRIESVLVKEGEKVKVGQILAWMSSTERAALLDNARGQGEEALKYWEDAYKAIPLSAPIDGEVIVATTQPGQTVTTSDAVVVLSDHLIVRAQVDETDIGKIRVGQKAYVELDAYPDTKISCVVEHIYYESETVNNVTIYKVDLKPQEVPEFFRSGMNANVEFVEEGQSGALLVPQEAVFTDNGETFVWVYRGKGETPEKRAVKTGLSDEENTAILSGLSKDEEVVITSKKYDVSGNSTGGTNPFMPFRRKK</sequence>
<dbReference type="Gene3D" id="2.40.420.20">
    <property type="match status" value="1"/>
</dbReference>
<keyword evidence="6" id="KW-1185">Reference proteome</keyword>
<evidence type="ECO:0000313" key="5">
    <source>
        <dbReference type="EMBL" id="QAT16559.1"/>
    </source>
</evidence>
<evidence type="ECO:0000259" key="3">
    <source>
        <dbReference type="Pfam" id="PF25967"/>
    </source>
</evidence>
<dbReference type="SUPFAM" id="SSF111369">
    <property type="entry name" value="HlyD-like secretion proteins"/>
    <property type="match status" value="1"/>
</dbReference>
<dbReference type="Gene3D" id="2.40.30.170">
    <property type="match status" value="1"/>
</dbReference>
<dbReference type="OrthoDB" id="9809068at2"/>
<dbReference type="Gene3D" id="2.40.50.100">
    <property type="match status" value="1"/>
</dbReference>
<evidence type="ECO:0000256" key="1">
    <source>
        <dbReference type="ARBA" id="ARBA00004196"/>
    </source>
</evidence>
<dbReference type="EMBL" id="CP019384">
    <property type="protein sequence ID" value="QAT16559.1"/>
    <property type="molecule type" value="Genomic_DNA"/>
</dbReference>
<dbReference type="KEGG" id="vai:BU251_01855"/>
<gene>
    <name evidence="5" type="ORF">BU251_01855</name>
</gene>
<dbReference type="Pfam" id="PF25973">
    <property type="entry name" value="BSH_CzcB"/>
    <property type="match status" value="1"/>
</dbReference>
<dbReference type="PANTHER" id="PTHR32347">
    <property type="entry name" value="EFFLUX SYSTEM COMPONENT YKNX-RELATED"/>
    <property type="match status" value="1"/>
</dbReference>
<accession>A0A410P319</accession>
<name>A0A410P319_VELA1</name>
<dbReference type="Proteomes" id="UP000287243">
    <property type="component" value="Chromosome"/>
</dbReference>
<dbReference type="InterPro" id="IPR050465">
    <property type="entry name" value="UPF0194_transport"/>
</dbReference>